<accession>A0A834WT47</accession>
<dbReference type="EMBL" id="JAAIUW010000005">
    <property type="protein sequence ID" value="KAF7832013.1"/>
    <property type="molecule type" value="Genomic_DNA"/>
</dbReference>
<evidence type="ECO:0000313" key="2">
    <source>
        <dbReference type="Proteomes" id="UP000634136"/>
    </source>
</evidence>
<proteinExistence type="predicted"/>
<name>A0A834WT47_9FABA</name>
<dbReference type="AlphaFoldDB" id="A0A834WT47"/>
<reference evidence="1" key="1">
    <citation type="submission" date="2020-09" db="EMBL/GenBank/DDBJ databases">
        <title>Genome-Enabled Discovery of Anthraquinone Biosynthesis in Senna tora.</title>
        <authorList>
            <person name="Kang S.-H."/>
            <person name="Pandey R.P."/>
            <person name="Lee C.-M."/>
            <person name="Sim J.-S."/>
            <person name="Jeong J.-T."/>
            <person name="Choi B.-S."/>
            <person name="Jung M."/>
            <person name="Ginzburg D."/>
            <person name="Zhao K."/>
            <person name="Won S.Y."/>
            <person name="Oh T.-J."/>
            <person name="Yu Y."/>
            <person name="Kim N.-H."/>
            <person name="Lee O.R."/>
            <person name="Lee T.-H."/>
            <person name="Bashyal P."/>
            <person name="Kim T.-S."/>
            <person name="Lee W.-H."/>
            <person name="Kawkins C."/>
            <person name="Kim C.-K."/>
            <person name="Kim J.S."/>
            <person name="Ahn B.O."/>
            <person name="Rhee S.Y."/>
            <person name="Sohng J.K."/>
        </authorList>
    </citation>
    <scope>NUCLEOTIDE SEQUENCE</scope>
    <source>
        <tissue evidence="1">Leaf</tissue>
    </source>
</reference>
<dbReference type="Proteomes" id="UP000634136">
    <property type="component" value="Unassembled WGS sequence"/>
</dbReference>
<evidence type="ECO:0000313" key="1">
    <source>
        <dbReference type="EMBL" id="KAF7832013.1"/>
    </source>
</evidence>
<comment type="caution">
    <text evidence="1">The sequence shown here is derived from an EMBL/GenBank/DDBJ whole genome shotgun (WGS) entry which is preliminary data.</text>
</comment>
<gene>
    <name evidence="1" type="ORF">G2W53_014346</name>
</gene>
<keyword evidence="2" id="KW-1185">Reference proteome</keyword>
<sequence length="148" mass="17403">MDELNGMQSLQRQDPFFHLHIPTRTNRRGGRTNDIEGELMYITCGRIKVPRSNRQAFSLSIQHEQTSRLLSYLNHRKWFILATETNRPRNLTFLCTPGTLFPFNRRTLQNAHSWLPPLVDRGNHRRRNPRLLILPRTLSSASLMAFPR</sequence>
<organism evidence="1 2">
    <name type="scientific">Senna tora</name>
    <dbReference type="NCBI Taxonomy" id="362788"/>
    <lineage>
        <taxon>Eukaryota</taxon>
        <taxon>Viridiplantae</taxon>
        <taxon>Streptophyta</taxon>
        <taxon>Embryophyta</taxon>
        <taxon>Tracheophyta</taxon>
        <taxon>Spermatophyta</taxon>
        <taxon>Magnoliopsida</taxon>
        <taxon>eudicotyledons</taxon>
        <taxon>Gunneridae</taxon>
        <taxon>Pentapetalae</taxon>
        <taxon>rosids</taxon>
        <taxon>fabids</taxon>
        <taxon>Fabales</taxon>
        <taxon>Fabaceae</taxon>
        <taxon>Caesalpinioideae</taxon>
        <taxon>Cassia clade</taxon>
        <taxon>Senna</taxon>
    </lineage>
</organism>
<protein>
    <submittedName>
        <fullName evidence="1">Uncharacterized protein</fullName>
    </submittedName>
</protein>